<dbReference type="KEGG" id="mgr:MGG_17475"/>
<dbReference type="VEuPathDB" id="FungiDB:MGG_17475"/>
<dbReference type="GeneID" id="12984978"/>
<dbReference type="InParanoid" id="G4NCY4"/>
<organism evidence="1 2">
    <name type="scientific">Pyricularia oryzae (strain 70-15 / ATCC MYA-4617 / FGSC 8958)</name>
    <name type="common">Rice blast fungus</name>
    <name type="synonym">Magnaporthe oryzae</name>
    <dbReference type="NCBI Taxonomy" id="242507"/>
    <lineage>
        <taxon>Eukaryota</taxon>
        <taxon>Fungi</taxon>
        <taxon>Dikarya</taxon>
        <taxon>Ascomycota</taxon>
        <taxon>Pezizomycotina</taxon>
        <taxon>Sordariomycetes</taxon>
        <taxon>Sordariomycetidae</taxon>
        <taxon>Magnaporthales</taxon>
        <taxon>Pyriculariaceae</taxon>
        <taxon>Pyricularia</taxon>
    </lineage>
</organism>
<evidence type="ECO:0000313" key="2">
    <source>
        <dbReference type="Proteomes" id="UP000009058"/>
    </source>
</evidence>
<name>G4NCY4_PYRO7</name>
<accession>G4NCY4</accession>
<protein>
    <submittedName>
        <fullName evidence="1">Uncharacterized protein</fullName>
    </submittedName>
</protein>
<dbReference type="Proteomes" id="UP000009058">
    <property type="component" value="Chromosome 5"/>
</dbReference>
<proteinExistence type="predicted"/>
<reference key="2">
    <citation type="submission" date="2011-05" db="EMBL/GenBank/DDBJ databases">
        <title>The Genome Sequence of Magnaporthe oryzae 70-15.</title>
        <authorList>
            <consortium name="The Broad Institute Genome Sequencing Platform"/>
            <person name="Ma L.-J."/>
            <person name="Dead R."/>
            <person name="Young S.K."/>
            <person name="Zeng Q."/>
            <person name="Gargeya S."/>
            <person name="Fitzgerald M."/>
            <person name="Haas B."/>
            <person name="Abouelleil A."/>
            <person name="Alvarado L."/>
            <person name="Arachchi H.M."/>
            <person name="Berlin A."/>
            <person name="Brown A."/>
            <person name="Chapman S.B."/>
            <person name="Chen Z."/>
            <person name="Dunbar C."/>
            <person name="Freedman E."/>
            <person name="Gearin G."/>
            <person name="Gellesch M."/>
            <person name="Goldberg J."/>
            <person name="Griggs A."/>
            <person name="Gujja S."/>
            <person name="Heiman D."/>
            <person name="Howarth C."/>
            <person name="Larson L."/>
            <person name="Lui A."/>
            <person name="MacDonald P.J.P."/>
            <person name="Mehta T."/>
            <person name="Montmayeur A."/>
            <person name="Murphy C."/>
            <person name="Neiman D."/>
            <person name="Pearson M."/>
            <person name="Priest M."/>
            <person name="Roberts A."/>
            <person name="Saif S."/>
            <person name="Shea T."/>
            <person name="Shenoy N."/>
            <person name="Sisk P."/>
            <person name="Stolte C."/>
            <person name="Sykes S."/>
            <person name="Yandava C."/>
            <person name="Wortman J."/>
            <person name="Nusbaum C."/>
            <person name="Birren B."/>
        </authorList>
    </citation>
    <scope>NUCLEOTIDE SEQUENCE</scope>
    <source>
        <strain>70-15</strain>
    </source>
</reference>
<dbReference type="HOGENOM" id="CLU_2705305_0_0_1"/>
<sequence length="73" mass="8147">MIDRTHGKEKTGSPTSCHILPQFYRRRASSIAKAASLDRGRAWCGTYLAFFLGQAALVAHPRQIDACNKRVML</sequence>
<dbReference type="RefSeq" id="XP_003718758.1">
    <property type="nucleotide sequence ID" value="XM_003718710.1"/>
</dbReference>
<dbReference type="EMBL" id="CM001235">
    <property type="protein sequence ID" value="EHA49174.1"/>
    <property type="molecule type" value="Genomic_DNA"/>
</dbReference>
<keyword evidence="2" id="KW-1185">Reference proteome</keyword>
<dbReference type="AlphaFoldDB" id="G4NCY4"/>
<evidence type="ECO:0000313" key="1">
    <source>
        <dbReference type="EMBL" id="EHA49174.1"/>
    </source>
</evidence>
<reference evidence="1 2" key="1">
    <citation type="journal article" date="2005" name="Nature">
        <title>The genome sequence of the rice blast fungus Magnaporthe grisea.</title>
        <authorList>
            <person name="Dean R.A."/>
            <person name="Talbot N.J."/>
            <person name="Ebbole D.J."/>
            <person name="Farman M.L."/>
            <person name="Mitchell T.K."/>
            <person name="Orbach M.J."/>
            <person name="Thon M."/>
            <person name="Kulkarni R."/>
            <person name="Xu J.R."/>
            <person name="Pan H."/>
            <person name="Read N.D."/>
            <person name="Lee Y.H."/>
            <person name="Carbone I."/>
            <person name="Brown D."/>
            <person name="Oh Y.Y."/>
            <person name="Donofrio N."/>
            <person name="Jeong J.S."/>
            <person name="Soanes D.M."/>
            <person name="Djonovic S."/>
            <person name="Kolomiets E."/>
            <person name="Rehmeyer C."/>
            <person name="Li W."/>
            <person name="Harding M."/>
            <person name="Kim S."/>
            <person name="Lebrun M.H."/>
            <person name="Bohnert H."/>
            <person name="Coughlan S."/>
            <person name="Butler J."/>
            <person name="Calvo S."/>
            <person name="Ma L.J."/>
            <person name="Nicol R."/>
            <person name="Purcell S."/>
            <person name="Nusbaum C."/>
            <person name="Galagan J.E."/>
            <person name="Birren B.W."/>
        </authorList>
    </citation>
    <scope>NUCLEOTIDE SEQUENCE [LARGE SCALE GENOMIC DNA]</scope>
    <source>
        <strain evidence="2">70-15 / ATCC MYA-4617 / FGSC 8958</strain>
    </source>
</reference>
<gene>
    <name evidence="1" type="ORF">MGG_17475</name>
</gene>